<organism evidence="1">
    <name type="scientific">Sphaerobolus stellatus</name>
    <dbReference type="NCBI Taxonomy" id="68786"/>
    <lineage>
        <taxon>Eukaryota</taxon>
        <taxon>Fungi</taxon>
        <taxon>Dikarya</taxon>
        <taxon>Basidiomycota</taxon>
        <taxon>Agaricomycotina</taxon>
        <taxon>Agaricomycetes</taxon>
        <taxon>Phallomycetidae</taxon>
        <taxon>Geastrales</taxon>
        <taxon>Sphaerobolaceae</taxon>
        <taxon>Sphaerobolus</taxon>
    </lineage>
</organism>
<dbReference type="EMBL" id="MT176429">
    <property type="protein sequence ID" value="QKS32159.1"/>
    <property type="molecule type" value="Genomic_DNA"/>
</dbReference>
<sequence>MTLLKSKSPYIIHYNFLWLWEVRVGKTIILSTSNAMPIPITITLLDNSLDTIRLFIMDKTRRFFSFIVKKIVERRGNINKIFLRLALISATPSESITLCYNRRWWLFIKNFLFCFVCHRS</sequence>
<reference evidence="1" key="1">
    <citation type="journal article" name="Front. Microbiol.">
        <title>The First Mitochondrial Genome for Geastrales (Sphaerobolus stellatus) Reveals Intron Dynamics and Large-Scale Gene Rearrangements of Basidiomycota.</title>
        <authorList>
            <person name="Ye J."/>
            <person name="Cheng J."/>
            <person name="Ren Y."/>
            <person name="Liao W."/>
            <person name="Li Q."/>
        </authorList>
    </citation>
    <scope>NUCLEOTIDE SEQUENCE</scope>
</reference>
<dbReference type="AlphaFoldDB" id="A0A7D4VFZ7"/>
<protein>
    <submittedName>
        <fullName evidence="1">Uncharacterized protein</fullName>
    </submittedName>
</protein>
<name>A0A7D4VFZ7_9AGAM</name>
<geneLocation type="mitochondrion" evidence="1"/>
<proteinExistence type="predicted"/>
<keyword evidence="1" id="KW-0496">Mitochondrion</keyword>
<evidence type="ECO:0000313" key="1">
    <source>
        <dbReference type="EMBL" id="QKS32159.1"/>
    </source>
</evidence>
<accession>A0A7D4VFZ7</accession>
<gene>
    <name evidence="1" type="primary">orf120</name>
</gene>